<feature type="transmembrane region" description="Helical" evidence="1">
    <location>
        <begin position="115"/>
        <end position="135"/>
    </location>
</feature>
<feature type="transmembrane region" description="Helical" evidence="1">
    <location>
        <begin position="6"/>
        <end position="26"/>
    </location>
</feature>
<reference evidence="2" key="1">
    <citation type="submission" date="2023-03" db="EMBL/GenBank/DDBJ databases">
        <title>Stygiobacter electus gen. nov., sp. nov., facultatively anaerobic thermotolerant bacterium of the class Ignavibacteria from a well of Yessentuki mineral water deposit.</title>
        <authorList>
            <person name="Podosokorskaya O.A."/>
            <person name="Elcheninov A.G."/>
            <person name="Petrova N.F."/>
            <person name="Zavarzina D.G."/>
            <person name="Kublanov I.V."/>
            <person name="Merkel A.Y."/>
        </authorList>
    </citation>
    <scope>NUCLEOTIDE SEQUENCE</scope>
    <source>
        <strain evidence="2">09-Me</strain>
    </source>
</reference>
<dbReference type="EMBL" id="JARGDL010000015">
    <property type="protein sequence ID" value="MDF1612553.1"/>
    <property type="molecule type" value="Genomic_DNA"/>
</dbReference>
<accession>A0AAE3TCL6</accession>
<evidence type="ECO:0000313" key="2">
    <source>
        <dbReference type="EMBL" id="MDF1612553.1"/>
    </source>
</evidence>
<gene>
    <name evidence="2" type="ORF">P0M35_10355</name>
</gene>
<evidence type="ECO:0000256" key="1">
    <source>
        <dbReference type="SAM" id="Phobius"/>
    </source>
</evidence>
<feature type="transmembrane region" description="Helical" evidence="1">
    <location>
        <begin position="56"/>
        <end position="74"/>
    </location>
</feature>
<proteinExistence type="predicted"/>
<keyword evidence="3" id="KW-1185">Reference proteome</keyword>
<evidence type="ECO:0000313" key="3">
    <source>
        <dbReference type="Proteomes" id="UP001221302"/>
    </source>
</evidence>
<dbReference type="InterPro" id="IPR013879">
    <property type="entry name" value="DUF1761"/>
</dbReference>
<keyword evidence="1" id="KW-0812">Transmembrane</keyword>
<dbReference type="Pfam" id="PF08570">
    <property type="entry name" value="DUF1761"/>
    <property type="match status" value="1"/>
</dbReference>
<organism evidence="2 3">
    <name type="scientific">Stygiobacter electus</name>
    <dbReference type="NCBI Taxonomy" id="3032292"/>
    <lineage>
        <taxon>Bacteria</taxon>
        <taxon>Pseudomonadati</taxon>
        <taxon>Ignavibacteriota</taxon>
        <taxon>Ignavibacteria</taxon>
        <taxon>Ignavibacteriales</taxon>
        <taxon>Melioribacteraceae</taxon>
        <taxon>Stygiobacter</taxon>
    </lineage>
</organism>
<dbReference type="AlphaFoldDB" id="A0AAE3TCL6"/>
<dbReference type="RefSeq" id="WP_321536324.1">
    <property type="nucleotide sequence ID" value="NZ_JARGDL010000015.1"/>
</dbReference>
<feature type="transmembrane region" description="Helical" evidence="1">
    <location>
        <begin position="86"/>
        <end position="103"/>
    </location>
</feature>
<keyword evidence="1" id="KW-1133">Transmembrane helix</keyword>
<comment type="caution">
    <text evidence="2">The sequence shown here is derived from an EMBL/GenBank/DDBJ whole genome shotgun (WGS) entry which is preliminary data.</text>
</comment>
<keyword evidence="1" id="KW-0472">Membrane</keyword>
<protein>
    <submittedName>
        <fullName evidence="2">DUF1761 domain-containing protein</fullName>
    </submittedName>
</protein>
<sequence>MEEATINYWVILLCGFIGIFFGWLWYSPFLFGKFWLSAIDKTEDELKKDFKPIKTFGLTFLSNLFIAYVIARLMFLTNATTVEEGIRLAFLCWLGFTFATHFINAQFEKTEIKLVLIDAGYHMVVIITYGALLGIF</sequence>
<dbReference type="Proteomes" id="UP001221302">
    <property type="component" value="Unassembled WGS sequence"/>
</dbReference>
<name>A0AAE3TCL6_9BACT</name>